<feature type="domain" description="JmjC" evidence="1">
    <location>
        <begin position="208"/>
        <end position="360"/>
    </location>
</feature>
<dbReference type="PROSITE" id="PS51184">
    <property type="entry name" value="JMJC"/>
    <property type="match status" value="1"/>
</dbReference>
<dbReference type="PANTHER" id="PTHR12461:SF105">
    <property type="entry name" value="HYPOXIA-INDUCIBLE FACTOR 1-ALPHA INHIBITOR"/>
    <property type="match status" value="1"/>
</dbReference>
<dbReference type="STRING" id="644352.J3PH77"/>
<dbReference type="SMART" id="SM00558">
    <property type="entry name" value="JmjC"/>
    <property type="match status" value="1"/>
</dbReference>
<name>J3PH77_GAET3</name>
<dbReference type="AlphaFoldDB" id="J3PH77"/>
<dbReference type="HOGENOM" id="CLU_054409_0_1_1"/>
<dbReference type="GeneID" id="20353315"/>
<evidence type="ECO:0000313" key="2">
    <source>
        <dbReference type="EMBL" id="EJT69237.1"/>
    </source>
</evidence>
<reference evidence="3" key="4">
    <citation type="journal article" date="2015" name="G3 (Bethesda)">
        <title>Genome sequences of three phytopathogenic species of the Magnaporthaceae family of fungi.</title>
        <authorList>
            <person name="Okagaki L.H."/>
            <person name="Nunes C.C."/>
            <person name="Sailsbery J."/>
            <person name="Clay B."/>
            <person name="Brown D."/>
            <person name="John T."/>
            <person name="Oh Y."/>
            <person name="Young N."/>
            <person name="Fitzgerald M."/>
            <person name="Haas B.J."/>
            <person name="Zeng Q."/>
            <person name="Young S."/>
            <person name="Adiconis X."/>
            <person name="Fan L."/>
            <person name="Levin J.Z."/>
            <person name="Mitchell T.K."/>
            <person name="Okubara P.A."/>
            <person name="Farman M.L."/>
            <person name="Kohn L.M."/>
            <person name="Birren B."/>
            <person name="Ma L.-J."/>
            <person name="Dean R.A."/>
        </authorList>
    </citation>
    <scope>NUCLEOTIDE SEQUENCE</scope>
    <source>
        <strain evidence="3">R3-111a-1</strain>
    </source>
</reference>
<dbReference type="SUPFAM" id="SSF51197">
    <property type="entry name" value="Clavaminate synthase-like"/>
    <property type="match status" value="1"/>
</dbReference>
<dbReference type="EMBL" id="GL385404">
    <property type="protein sequence ID" value="EJT69237.1"/>
    <property type="molecule type" value="Genomic_DNA"/>
</dbReference>
<reference evidence="3" key="5">
    <citation type="submission" date="2018-04" db="UniProtKB">
        <authorList>
            <consortium name="EnsemblFungi"/>
        </authorList>
    </citation>
    <scope>IDENTIFICATION</scope>
    <source>
        <strain evidence="3">R3-111a-1</strain>
    </source>
</reference>
<dbReference type="InterPro" id="IPR003347">
    <property type="entry name" value="JmjC_dom"/>
</dbReference>
<accession>J3PH77</accession>
<dbReference type="eggNOG" id="KOG2132">
    <property type="taxonomic scope" value="Eukaryota"/>
</dbReference>
<protein>
    <recommendedName>
        <fullName evidence="1">JmjC domain-containing protein</fullName>
    </recommendedName>
</protein>
<organism evidence="2">
    <name type="scientific">Gaeumannomyces tritici (strain R3-111a-1)</name>
    <name type="common">Wheat and barley take-all root rot fungus</name>
    <name type="synonym">Gaeumannomyces graminis var. tritici</name>
    <dbReference type="NCBI Taxonomy" id="644352"/>
    <lineage>
        <taxon>Eukaryota</taxon>
        <taxon>Fungi</taxon>
        <taxon>Dikarya</taxon>
        <taxon>Ascomycota</taxon>
        <taxon>Pezizomycotina</taxon>
        <taxon>Sordariomycetes</taxon>
        <taxon>Sordariomycetidae</taxon>
        <taxon>Magnaporthales</taxon>
        <taxon>Magnaporthaceae</taxon>
        <taxon>Gaeumannomyces</taxon>
    </lineage>
</organism>
<dbReference type="RefSeq" id="XP_009229022.1">
    <property type="nucleotide sequence ID" value="XM_009230758.1"/>
</dbReference>
<evidence type="ECO:0000313" key="3">
    <source>
        <dbReference type="EnsemblFungi" id="EJT69237"/>
    </source>
</evidence>
<dbReference type="Proteomes" id="UP000006039">
    <property type="component" value="Unassembled WGS sequence"/>
</dbReference>
<reference evidence="2" key="3">
    <citation type="submission" date="2010-09" db="EMBL/GenBank/DDBJ databases">
        <title>Annotation of Gaeumannomyces graminis var. tritici R3-111a-1.</title>
        <authorList>
            <consortium name="The Broad Institute Genome Sequencing Platform"/>
            <person name="Ma L.-J."/>
            <person name="Dead R."/>
            <person name="Young S.K."/>
            <person name="Zeng Q."/>
            <person name="Gargeya S."/>
            <person name="Fitzgerald M."/>
            <person name="Haas B."/>
            <person name="Abouelleil A."/>
            <person name="Alvarado L."/>
            <person name="Arachchi H.M."/>
            <person name="Berlin A."/>
            <person name="Brown A."/>
            <person name="Chapman S.B."/>
            <person name="Chen Z."/>
            <person name="Dunbar C."/>
            <person name="Freedman E."/>
            <person name="Gearin G."/>
            <person name="Gellesch M."/>
            <person name="Goldberg J."/>
            <person name="Griggs A."/>
            <person name="Gujja S."/>
            <person name="Heiman D."/>
            <person name="Howarth C."/>
            <person name="Larson L."/>
            <person name="Lui A."/>
            <person name="MacDonald P.J.P."/>
            <person name="Mehta T."/>
            <person name="Montmayeur A."/>
            <person name="Murphy C."/>
            <person name="Neiman D."/>
            <person name="Pearson M."/>
            <person name="Priest M."/>
            <person name="Roberts A."/>
            <person name="Saif S."/>
            <person name="Shea T."/>
            <person name="Shenoy N."/>
            <person name="Sisk P."/>
            <person name="Stolte C."/>
            <person name="Sykes S."/>
            <person name="Yandava C."/>
            <person name="Wortman J."/>
            <person name="Nusbaum C."/>
            <person name="Birren B."/>
        </authorList>
    </citation>
    <scope>NUCLEOTIDE SEQUENCE</scope>
    <source>
        <strain evidence="2">R3-111a-1</strain>
    </source>
</reference>
<reference evidence="2" key="2">
    <citation type="submission" date="2010-07" db="EMBL/GenBank/DDBJ databases">
        <authorList>
            <consortium name="The Broad Institute Genome Sequencing Platform"/>
            <consortium name="Broad Institute Genome Sequencing Center for Infectious Disease"/>
            <person name="Ma L.-J."/>
            <person name="Dead R."/>
            <person name="Young S."/>
            <person name="Zeng Q."/>
            <person name="Koehrsen M."/>
            <person name="Alvarado L."/>
            <person name="Berlin A."/>
            <person name="Chapman S.B."/>
            <person name="Chen Z."/>
            <person name="Freedman E."/>
            <person name="Gellesch M."/>
            <person name="Goldberg J."/>
            <person name="Griggs A."/>
            <person name="Gujja S."/>
            <person name="Heilman E.R."/>
            <person name="Heiman D."/>
            <person name="Hepburn T."/>
            <person name="Howarth C."/>
            <person name="Jen D."/>
            <person name="Larson L."/>
            <person name="Mehta T."/>
            <person name="Neiman D."/>
            <person name="Pearson M."/>
            <person name="Roberts A."/>
            <person name="Saif S."/>
            <person name="Shea T."/>
            <person name="Shenoy N."/>
            <person name="Sisk P."/>
            <person name="Stolte C."/>
            <person name="Sykes S."/>
            <person name="Walk T."/>
            <person name="White J."/>
            <person name="Yandava C."/>
            <person name="Haas B."/>
            <person name="Nusbaum C."/>
            <person name="Birren B."/>
        </authorList>
    </citation>
    <scope>NUCLEOTIDE SEQUENCE</scope>
    <source>
        <strain evidence="2">R3-111a-1</strain>
    </source>
</reference>
<dbReference type="Gene3D" id="2.60.120.650">
    <property type="entry name" value="Cupin"/>
    <property type="match status" value="1"/>
</dbReference>
<reference evidence="4" key="1">
    <citation type="submission" date="2010-07" db="EMBL/GenBank/DDBJ databases">
        <title>The genome sequence of Gaeumannomyces graminis var. tritici strain R3-111a-1.</title>
        <authorList>
            <consortium name="The Broad Institute Genome Sequencing Platform"/>
            <person name="Ma L.-J."/>
            <person name="Dead R."/>
            <person name="Young S."/>
            <person name="Zeng Q."/>
            <person name="Koehrsen M."/>
            <person name="Alvarado L."/>
            <person name="Berlin A."/>
            <person name="Chapman S.B."/>
            <person name="Chen Z."/>
            <person name="Freedman E."/>
            <person name="Gellesch M."/>
            <person name="Goldberg J."/>
            <person name="Griggs A."/>
            <person name="Gujja S."/>
            <person name="Heilman E.R."/>
            <person name="Heiman D."/>
            <person name="Hepburn T."/>
            <person name="Howarth C."/>
            <person name="Jen D."/>
            <person name="Larson L."/>
            <person name="Mehta T."/>
            <person name="Neiman D."/>
            <person name="Pearson M."/>
            <person name="Roberts A."/>
            <person name="Saif S."/>
            <person name="Shea T."/>
            <person name="Shenoy N."/>
            <person name="Sisk P."/>
            <person name="Stolte C."/>
            <person name="Sykes S."/>
            <person name="Walk T."/>
            <person name="White J."/>
            <person name="Yandava C."/>
            <person name="Haas B."/>
            <person name="Nusbaum C."/>
            <person name="Birren B."/>
        </authorList>
    </citation>
    <scope>NUCLEOTIDE SEQUENCE [LARGE SCALE GENOMIC DNA]</scope>
    <source>
        <strain evidence="4">R3-111a-1</strain>
    </source>
</reference>
<dbReference type="OrthoDB" id="263283at2759"/>
<dbReference type="VEuPathDB" id="FungiDB:GGTG_12857"/>
<keyword evidence="4" id="KW-1185">Reference proteome</keyword>
<dbReference type="Pfam" id="PF13621">
    <property type="entry name" value="Cupin_8"/>
    <property type="match status" value="1"/>
</dbReference>
<gene>
    <name evidence="3" type="primary">20353315</name>
    <name evidence="2" type="ORF">GGTG_12857</name>
</gene>
<evidence type="ECO:0000259" key="1">
    <source>
        <dbReference type="PROSITE" id="PS51184"/>
    </source>
</evidence>
<dbReference type="EnsemblFungi" id="EJT69237">
    <property type="protein sequence ID" value="EJT69237"/>
    <property type="gene ID" value="GGTG_12857"/>
</dbReference>
<evidence type="ECO:0000313" key="4">
    <source>
        <dbReference type="Proteomes" id="UP000006039"/>
    </source>
</evidence>
<sequence>MQSVPWRCLGRHLASSSPRSRFTLTLEQFRDQYFMPELPLIIEQDQKSSSRPQDSLSPSFPRVHSLWFKHAHFASAVVNVAVAGQQTCLNNVDQLGPRLQQDAVVSTRLPYELMVSSRDLDILHEFDLWIRALKDDDHATWIAETVARAISAEGQLLGDDGAGGPRVVRFEAPLRLLFLASAFNCARSRARGSTPLCRLYIAQAPISDLPLELQEDLPVPELVLQAGKGDVYGTSIWMGLAPTYSPWHRDPNPNLFHQLYGGKTFRIMPPAPGEQLFREVQSRNGLVSNPRIRSMGMFQGAEASALREAIWGPTSGHLPGLLEARLRPGTSLFLPGGWWHSVQSESGDGMLNASVNFWFR</sequence>
<proteinExistence type="predicted"/>
<dbReference type="PANTHER" id="PTHR12461">
    <property type="entry name" value="HYPOXIA-INDUCIBLE FACTOR 1 ALPHA INHIBITOR-RELATED"/>
    <property type="match status" value="1"/>
</dbReference>
<dbReference type="InterPro" id="IPR041667">
    <property type="entry name" value="Cupin_8"/>
</dbReference>